<comment type="caution">
    <text evidence="8">The sequence shown here is derived from an EMBL/GenBank/DDBJ whole genome shotgun (WGS) entry which is preliminary data.</text>
</comment>
<dbReference type="PANTHER" id="PTHR32322:SF2">
    <property type="entry name" value="EAMA DOMAIN-CONTAINING PROTEIN"/>
    <property type="match status" value="1"/>
</dbReference>
<name>A0ABT1PL35_9ACTN</name>
<evidence type="ECO:0000313" key="8">
    <source>
        <dbReference type="EMBL" id="MCQ4045258.1"/>
    </source>
</evidence>
<dbReference type="Proteomes" id="UP001206206">
    <property type="component" value="Unassembled WGS sequence"/>
</dbReference>
<dbReference type="InterPro" id="IPR050638">
    <property type="entry name" value="AA-Vitamin_Transporters"/>
</dbReference>
<organism evidence="8 9">
    <name type="scientific">Streptantibioticus rubrisoli</name>
    <dbReference type="NCBI Taxonomy" id="1387313"/>
    <lineage>
        <taxon>Bacteria</taxon>
        <taxon>Bacillati</taxon>
        <taxon>Actinomycetota</taxon>
        <taxon>Actinomycetes</taxon>
        <taxon>Kitasatosporales</taxon>
        <taxon>Streptomycetaceae</taxon>
        <taxon>Streptantibioticus</taxon>
    </lineage>
</organism>
<protein>
    <submittedName>
        <fullName evidence="8">DMT family transporter</fullName>
    </submittedName>
</protein>
<evidence type="ECO:0000256" key="3">
    <source>
        <dbReference type="ARBA" id="ARBA00022692"/>
    </source>
</evidence>
<dbReference type="RefSeq" id="WP_255931390.1">
    <property type="nucleotide sequence ID" value="NZ_JANFNH010000039.1"/>
</dbReference>
<dbReference type="Pfam" id="PF00892">
    <property type="entry name" value="EamA"/>
    <property type="match status" value="2"/>
</dbReference>
<evidence type="ECO:0000313" key="9">
    <source>
        <dbReference type="Proteomes" id="UP001206206"/>
    </source>
</evidence>
<dbReference type="SUPFAM" id="SSF103481">
    <property type="entry name" value="Multidrug resistance efflux transporter EmrE"/>
    <property type="match status" value="2"/>
</dbReference>
<dbReference type="Gene3D" id="1.10.3730.20">
    <property type="match status" value="1"/>
</dbReference>
<comment type="subcellular location">
    <subcellularLocation>
        <location evidence="1">Membrane</location>
        <topology evidence="1">Multi-pass membrane protein</topology>
    </subcellularLocation>
</comment>
<feature type="transmembrane region" description="Helical" evidence="6">
    <location>
        <begin position="231"/>
        <end position="250"/>
    </location>
</feature>
<feature type="domain" description="EamA" evidence="7">
    <location>
        <begin position="25"/>
        <end position="156"/>
    </location>
</feature>
<feature type="transmembrane region" description="Helical" evidence="6">
    <location>
        <begin position="83"/>
        <end position="103"/>
    </location>
</feature>
<reference evidence="8 9" key="1">
    <citation type="submission" date="2022-06" db="EMBL/GenBank/DDBJ databases">
        <title>Draft genome sequence of type strain Streptomyces rubrisoli DSM 42083.</title>
        <authorList>
            <person name="Duangmal K."/>
            <person name="Klaysubun C."/>
        </authorList>
    </citation>
    <scope>NUCLEOTIDE SEQUENCE [LARGE SCALE GENOMIC DNA]</scope>
    <source>
        <strain evidence="8 9">DSM 42083</strain>
    </source>
</reference>
<evidence type="ECO:0000256" key="1">
    <source>
        <dbReference type="ARBA" id="ARBA00004141"/>
    </source>
</evidence>
<comment type="similarity">
    <text evidence="2">Belongs to the EamA transporter family.</text>
</comment>
<keyword evidence="5 6" id="KW-0472">Membrane</keyword>
<accession>A0ABT1PL35</accession>
<keyword evidence="3 6" id="KW-0812">Transmembrane</keyword>
<gene>
    <name evidence="8" type="ORF">NON19_25305</name>
</gene>
<keyword evidence="9" id="KW-1185">Reference proteome</keyword>
<keyword evidence="4 6" id="KW-1133">Transmembrane helix</keyword>
<evidence type="ECO:0000256" key="2">
    <source>
        <dbReference type="ARBA" id="ARBA00007362"/>
    </source>
</evidence>
<feature type="transmembrane region" description="Helical" evidence="6">
    <location>
        <begin position="287"/>
        <end position="304"/>
    </location>
</feature>
<evidence type="ECO:0000256" key="4">
    <source>
        <dbReference type="ARBA" id="ARBA00022989"/>
    </source>
</evidence>
<evidence type="ECO:0000256" key="6">
    <source>
        <dbReference type="SAM" id="Phobius"/>
    </source>
</evidence>
<feature type="transmembrane region" description="Helical" evidence="6">
    <location>
        <begin position="21"/>
        <end position="40"/>
    </location>
</feature>
<dbReference type="EMBL" id="JANFNH010000039">
    <property type="protein sequence ID" value="MCQ4045258.1"/>
    <property type="molecule type" value="Genomic_DNA"/>
</dbReference>
<feature type="transmembrane region" description="Helical" evidence="6">
    <location>
        <begin position="115"/>
        <end position="133"/>
    </location>
</feature>
<dbReference type="PANTHER" id="PTHR32322">
    <property type="entry name" value="INNER MEMBRANE TRANSPORTER"/>
    <property type="match status" value="1"/>
</dbReference>
<proteinExistence type="inferred from homology"/>
<evidence type="ECO:0000256" key="5">
    <source>
        <dbReference type="ARBA" id="ARBA00023136"/>
    </source>
</evidence>
<feature type="transmembrane region" description="Helical" evidence="6">
    <location>
        <begin position="142"/>
        <end position="162"/>
    </location>
</feature>
<feature type="transmembrane region" description="Helical" evidence="6">
    <location>
        <begin position="52"/>
        <end position="71"/>
    </location>
</feature>
<feature type="domain" description="EamA" evidence="7">
    <location>
        <begin position="169"/>
        <end position="304"/>
    </location>
</feature>
<dbReference type="InterPro" id="IPR000620">
    <property type="entry name" value="EamA_dom"/>
</dbReference>
<evidence type="ECO:0000259" key="7">
    <source>
        <dbReference type="Pfam" id="PF00892"/>
    </source>
</evidence>
<feature type="transmembrane region" description="Helical" evidence="6">
    <location>
        <begin position="168"/>
        <end position="187"/>
    </location>
</feature>
<feature type="transmembrane region" description="Helical" evidence="6">
    <location>
        <begin position="199"/>
        <end position="219"/>
    </location>
</feature>
<dbReference type="InterPro" id="IPR037185">
    <property type="entry name" value="EmrE-like"/>
</dbReference>
<sequence>MRQNAPSQAPGRGADQLSGGASVYAMLTLTVALWGSAFPASKAVVDSVPHQIAALLRFGFGGLVIVAWLLASGRRLTVSLADLGRTAVAGMLGVFGYNTLFFWGLSLAPSIDGSIIVPVFAPVITTAISVLLLRERTSGARIAGLAVGIGGSVVFLLGVGSLADGKRLLGDLVYLAAAVSWSAYTLVAKRILKGDPLKATALATICGSIALAAVAAPALHSVDWSRLSGDFWLVVAYLAVGPTAIAYVFYYRGVHAVGPTTASVMMFLSPVFGGLGSVLFLHEKLTWMQAVGAALMVVGALLAVTGRLLPRWRRANVAAGADPLEPSPARESTTS</sequence>
<feature type="transmembrane region" description="Helical" evidence="6">
    <location>
        <begin position="262"/>
        <end position="281"/>
    </location>
</feature>